<dbReference type="Gene3D" id="1.10.150.320">
    <property type="entry name" value="Photosystem II 12 kDa extrinsic protein"/>
    <property type="match status" value="1"/>
</dbReference>
<evidence type="ECO:0000256" key="2">
    <source>
        <dbReference type="SAM" id="Phobius"/>
    </source>
</evidence>
<keyword evidence="2" id="KW-1133">Transmembrane helix</keyword>
<evidence type="ECO:0000313" key="5">
    <source>
        <dbReference type="Proteomes" id="UP001501442"/>
    </source>
</evidence>
<dbReference type="InterPro" id="IPR004509">
    <property type="entry name" value="Competence_ComEA_HhH"/>
</dbReference>
<dbReference type="SUPFAM" id="SSF47781">
    <property type="entry name" value="RuvA domain 2-like"/>
    <property type="match status" value="1"/>
</dbReference>
<evidence type="ECO:0000313" key="4">
    <source>
        <dbReference type="EMBL" id="GAA4625916.1"/>
    </source>
</evidence>
<keyword evidence="5" id="KW-1185">Reference proteome</keyword>
<dbReference type="PANTHER" id="PTHR21180">
    <property type="entry name" value="ENDONUCLEASE/EXONUCLEASE/PHOSPHATASE FAMILY DOMAIN-CONTAINING PROTEIN 1"/>
    <property type="match status" value="1"/>
</dbReference>
<dbReference type="Pfam" id="PF12836">
    <property type="entry name" value="HHH_3"/>
    <property type="match status" value="1"/>
</dbReference>
<evidence type="ECO:0000256" key="1">
    <source>
        <dbReference type="SAM" id="MobiDB-lite"/>
    </source>
</evidence>
<dbReference type="InterPro" id="IPR051675">
    <property type="entry name" value="Endo/Exo/Phosphatase_dom_1"/>
</dbReference>
<reference evidence="5" key="1">
    <citation type="journal article" date="2019" name="Int. J. Syst. Evol. Microbiol.">
        <title>The Global Catalogue of Microorganisms (GCM) 10K type strain sequencing project: providing services to taxonomists for standard genome sequencing and annotation.</title>
        <authorList>
            <consortium name="The Broad Institute Genomics Platform"/>
            <consortium name="The Broad Institute Genome Sequencing Center for Infectious Disease"/>
            <person name="Wu L."/>
            <person name="Ma J."/>
        </authorList>
    </citation>
    <scope>NUCLEOTIDE SEQUENCE [LARGE SCALE GENOMIC DNA]</scope>
    <source>
        <strain evidence="5">JCM 17939</strain>
    </source>
</reference>
<feature type="region of interest" description="Disordered" evidence="1">
    <location>
        <begin position="1"/>
        <end position="51"/>
    </location>
</feature>
<feature type="domain" description="Helix-hairpin-helix DNA-binding motif class 1" evidence="3">
    <location>
        <begin position="211"/>
        <end position="230"/>
    </location>
</feature>
<dbReference type="SMART" id="SM00278">
    <property type="entry name" value="HhH1"/>
    <property type="match status" value="2"/>
</dbReference>
<dbReference type="Proteomes" id="UP001501442">
    <property type="component" value="Unassembled WGS sequence"/>
</dbReference>
<organism evidence="4 5">
    <name type="scientific">Actinoallomurus vinaceus</name>
    <dbReference type="NCBI Taxonomy" id="1080074"/>
    <lineage>
        <taxon>Bacteria</taxon>
        <taxon>Bacillati</taxon>
        <taxon>Actinomycetota</taxon>
        <taxon>Actinomycetes</taxon>
        <taxon>Streptosporangiales</taxon>
        <taxon>Thermomonosporaceae</taxon>
        <taxon>Actinoallomurus</taxon>
    </lineage>
</organism>
<dbReference type="Pfam" id="PF10531">
    <property type="entry name" value="SLBB"/>
    <property type="match status" value="1"/>
</dbReference>
<feature type="compositionally biased region" description="Basic and acidic residues" evidence="1">
    <location>
        <begin position="39"/>
        <end position="49"/>
    </location>
</feature>
<accession>A0ABP8UAM4</accession>
<dbReference type="Gene3D" id="3.10.560.10">
    <property type="entry name" value="Outer membrane lipoprotein wza domain like"/>
    <property type="match status" value="1"/>
</dbReference>
<feature type="region of interest" description="Disordered" evidence="1">
    <location>
        <begin position="99"/>
        <end position="119"/>
    </location>
</feature>
<dbReference type="InterPro" id="IPR003583">
    <property type="entry name" value="Hlx-hairpin-Hlx_DNA-bd_motif"/>
</dbReference>
<proteinExistence type="predicted"/>
<name>A0ABP8UAM4_9ACTN</name>
<feature type="domain" description="Helix-hairpin-helix DNA-binding motif class 1" evidence="3">
    <location>
        <begin position="241"/>
        <end position="260"/>
    </location>
</feature>
<gene>
    <name evidence="4" type="ORF">GCM10023196_032020</name>
</gene>
<dbReference type="PANTHER" id="PTHR21180:SF32">
    <property type="entry name" value="ENDONUCLEASE_EXONUCLEASE_PHOSPHATASE FAMILY DOMAIN-CONTAINING PROTEIN 1"/>
    <property type="match status" value="1"/>
</dbReference>
<sequence length="263" mass="26707">MSSPDATAFDRLRDVFRPPQSFGPDDAGPQPPGAALRASPRDPGRRARLDPGAPGIRVLAVVGLVAALVAGAYLWWSRPEPRPAPPVVVSPAAHRAAPVDASAPSPAMPTTTAAPVSSPSPVLVDVAGKVRHPGVVSLPAGARVIDAIKAAGGPLPGARTGMLNLARRVVDGEQVLVGVDATPAPAVPPVAPSGPTLPAGTPLDLNTAGAAQLDQLPGVGPVLAQRIVDYRTRHGPFRSVDELRQVSGIGAAKFDDLKALVTV</sequence>
<dbReference type="InterPro" id="IPR019554">
    <property type="entry name" value="Soluble_ligand-bd"/>
</dbReference>
<dbReference type="InterPro" id="IPR010994">
    <property type="entry name" value="RuvA_2-like"/>
</dbReference>
<dbReference type="NCBIfam" id="TIGR00426">
    <property type="entry name" value="competence protein ComEA helix-hairpin-helix repeat region"/>
    <property type="match status" value="1"/>
</dbReference>
<comment type="caution">
    <text evidence="4">The sequence shown here is derived from an EMBL/GenBank/DDBJ whole genome shotgun (WGS) entry which is preliminary data.</text>
</comment>
<dbReference type="RefSeq" id="WP_345431592.1">
    <property type="nucleotide sequence ID" value="NZ_BAABHK010000004.1"/>
</dbReference>
<keyword evidence="2" id="KW-0812">Transmembrane</keyword>
<dbReference type="EMBL" id="BAABHK010000004">
    <property type="protein sequence ID" value="GAA4625916.1"/>
    <property type="molecule type" value="Genomic_DNA"/>
</dbReference>
<keyword evidence="2" id="KW-0472">Membrane</keyword>
<protein>
    <recommendedName>
        <fullName evidence="3">Helix-hairpin-helix DNA-binding motif class 1 domain-containing protein</fullName>
    </recommendedName>
</protein>
<feature type="transmembrane region" description="Helical" evidence="2">
    <location>
        <begin position="55"/>
        <end position="76"/>
    </location>
</feature>
<evidence type="ECO:0000259" key="3">
    <source>
        <dbReference type="SMART" id="SM00278"/>
    </source>
</evidence>